<comment type="caution">
    <text evidence="2">The sequence shown here is derived from an EMBL/GenBank/DDBJ whole genome shotgun (WGS) entry which is preliminary data.</text>
</comment>
<organism evidence="2 3">
    <name type="scientific">Aquabacterium commune</name>
    <dbReference type="NCBI Taxonomy" id="70586"/>
    <lineage>
        <taxon>Bacteria</taxon>
        <taxon>Pseudomonadati</taxon>
        <taxon>Pseudomonadota</taxon>
        <taxon>Betaproteobacteria</taxon>
        <taxon>Burkholderiales</taxon>
        <taxon>Aquabacterium</taxon>
    </lineage>
</organism>
<keyword evidence="1" id="KW-0732">Signal</keyword>
<dbReference type="Pfam" id="PF11604">
    <property type="entry name" value="CusF_Ec"/>
    <property type="match status" value="1"/>
</dbReference>
<keyword evidence="3" id="KW-1185">Reference proteome</keyword>
<dbReference type="InterPro" id="IPR042230">
    <property type="entry name" value="CusF_sf"/>
</dbReference>
<dbReference type="OrthoDB" id="9180744at2"/>
<evidence type="ECO:0000313" key="2">
    <source>
        <dbReference type="EMBL" id="TDP81631.1"/>
    </source>
</evidence>
<feature type="chain" id="PRO_5020193933" evidence="1">
    <location>
        <begin position="27"/>
        <end position="99"/>
    </location>
</feature>
<accession>A0A4R6R6P6</accession>
<evidence type="ECO:0000256" key="1">
    <source>
        <dbReference type="SAM" id="SignalP"/>
    </source>
</evidence>
<dbReference type="AlphaFoldDB" id="A0A4R6R6P6"/>
<dbReference type="EMBL" id="SNXW01000007">
    <property type="protein sequence ID" value="TDP81631.1"/>
    <property type="molecule type" value="Genomic_DNA"/>
</dbReference>
<reference evidence="2 3" key="1">
    <citation type="submission" date="2019-03" db="EMBL/GenBank/DDBJ databases">
        <title>Genomic Encyclopedia of Type Strains, Phase IV (KMG-IV): sequencing the most valuable type-strain genomes for metagenomic binning, comparative biology and taxonomic classification.</title>
        <authorList>
            <person name="Goeker M."/>
        </authorList>
    </citation>
    <scope>NUCLEOTIDE SEQUENCE [LARGE SCALE GENOMIC DNA]</scope>
    <source>
        <strain evidence="2 3">DSM 11901</strain>
    </source>
</reference>
<dbReference type="Gene3D" id="2.40.50.320">
    <property type="entry name" value="Copper binding periplasmic protein CusF"/>
    <property type="match status" value="1"/>
</dbReference>
<sequence>MSRIRHIATLTATLVATALLSLAAHAQSVDGEVKRIDPDSGKVTLKHGEIKNLDMPAMQMSFRVADPAWLKTLQVGDKVKFDAAKVNGQFTITAITVAK</sequence>
<gene>
    <name evidence="2" type="ORF">EV672_10761</name>
</gene>
<feature type="signal peptide" evidence="1">
    <location>
        <begin position="1"/>
        <end position="26"/>
    </location>
</feature>
<protein>
    <submittedName>
        <fullName evidence="2">Cu/Ag efflux protein CusF</fullName>
    </submittedName>
</protein>
<dbReference type="RefSeq" id="WP_133609744.1">
    <property type="nucleotide sequence ID" value="NZ_SNXW01000007.1"/>
</dbReference>
<dbReference type="Proteomes" id="UP000294593">
    <property type="component" value="Unassembled WGS sequence"/>
</dbReference>
<dbReference type="InterPro" id="IPR021647">
    <property type="entry name" value="CusF_Ec"/>
</dbReference>
<evidence type="ECO:0000313" key="3">
    <source>
        <dbReference type="Proteomes" id="UP000294593"/>
    </source>
</evidence>
<name>A0A4R6R6P6_9BURK</name>
<proteinExistence type="predicted"/>